<dbReference type="PANTHER" id="PTHR33065:SF88">
    <property type="entry name" value="OS11G0104220 PROTEIN"/>
    <property type="match status" value="1"/>
</dbReference>
<comment type="caution">
    <text evidence="2">The sequence shown here is derived from an EMBL/GenBank/DDBJ whole genome shotgun (WGS) entry which is preliminary data.</text>
</comment>
<dbReference type="Proteomes" id="UP001237642">
    <property type="component" value="Unassembled WGS sequence"/>
</dbReference>
<gene>
    <name evidence="2" type="ORF">POM88_002127</name>
</gene>
<reference evidence="2" key="2">
    <citation type="submission" date="2023-05" db="EMBL/GenBank/DDBJ databases">
        <authorList>
            <person name="Schelkunov M.I."/>
        </authorList>
    </citation>
    <scope>NUCLEOTIDE SEQUENCE</scope>
    <source>
        <strain evidence="2">Hsosn_3</strain>
        <tissue evidence="2">Leaf</tissue>
    </source>
</reference>
<dbReference type="Pfam" id="PF20241">
    <property type="entry name" value="DUF6598"/>
    <property type="match status" value="1"/>
</dbReference>
<organism evidence="2 3">
    <name type="scientific">Heracleum sosnowskyi</name>
    <dbReference type="NCBI Taxonomy" id="360622"/>
    <lineage>
        <taxon>Eukaryota</taxon>
        <taxon>Viridiplantae</taxon>
        <taxon>Streptophyta</taxon>
        <taxon>Embryophyta</taxon>
        <taxon>Tracheophyta</taxon>
        <taxon>Spermatophyta</taxon>
        <taxon>Magnoliopsida</taxon>
        <taxon>eudicotyledons</taxon>
        <taxon>Gunneridae</taxon>
        <taxon>Pentapetalae</taxon>
        <taxon>asterids</taxon>
        <taxon>campanulids</taxon>
        <taxon>Apiales</taxon>
        <taxon>Apiaceae</taxon>
        <taxon>Apioideae</taxon>
        <taxon>apioid superclade</taxon>
        <taxon>Tordylieae</taxon>
        <taxon>Tordyliinae</taxon>
        <taxon>Heracleum</taxon>
    </lineage>
</organism>
<sequence>MASSPFQVNAGRFLAEVFKVVYLGGDEVTPNKQLGTIKIRNHRYHHYIYNVDNADTSKSSIKHGDQLTLTGPTLAPISCPSGFLVIEVDLFCGAFKRSVRIDWAPVPGDECKYLERRIKSKDGSGEILISLGMFFYATEAFLEVSLLTKDSSAASVGGVITAHTSNSVNLEFSSSLFSDHNIKLQSGEPIPLSRSIIVVPLRCKLFLDINLSCDDETVVGSLEFDSDLNGTYHKTLLGTKCEIKAKVTWNVKHESVGALNERCVYSDEESDEDCLSEDDED</sequence>
<reference evidence="2" key="1">
    <citation type="submission" date="2023-02" db="EMBL/GenBank/DDBJ databases">
        <title>Genome of toxic invasive species Heracleum sosnowskyi carries increased number of genes despite the absence of recent whole-genome duplications.</title>
        <authorList>
            <person name="Schelkunov M."/>
            <person name="Shtratnikova V."/>
            <person name="Makarenko M."/>
            <person name="Klepikova A."/>
            <person name="Omelchenko D."/>
            <person name="Novikova G."/>
            <person name="Obukhova E."/>
            <person name="Bogdanov V."/>
            <person name="Penin A."/>
            <person name="Logacheva M."/>
        </authorList>
    </citation>
    <scope>NUCLEOTIDE SEQUENCE</scope>
    <source>
        <strain evidence="2">Hsosn_3</strain>
        <tissue evidence="2">Leaf</tissue>
    </source>
</reference>
<evidence type="ECO:0000313" key="2">
    <source>
        <dbReference type="EMBL" id="KAK1402522.1"/>
    </source>
</evidence>
<name>A0AAD8JHF5_9APIA</name>
<dbReference type="PANTHER" id="PTHR33065">
    <property type="entry name" value="OS07G0486400 PROTEIN"/>
    <property type="match status" value="1"/>
</dbReference>
<accession>A0AAD8JHF5</accession>
<evidence type="ECO:0000259" key="1">
    <source>
        <dbReference type="Pfam" id="PF20241"/>
    </source>
</evidence>
<dbReference type="AlphaFoldDB" id="A0AAD8JHF5"/>
<proteinExistence type="predicted"/>
<dbReference type="EMBL" id="JAUIZM010000001">
    <property type="protein sequence ID" value="KAK1402522.1"/>
    <property type="molecule type" value="Genomic_DNA"/>
</dbReference>
<evidence type="ECO:0000313" key="3">
    <source>
        <dbReference type="Proteomes" id="UP001237642"/>
    </source>
</evidence>
<keyword evidence="3" id="KW-1185">Reference proteome</keyword>
<feature type="domain" description="DUF6598" evidence="1">
    <location>
        <begin position="16"/>
        <end position="247"/>
    </location>
</feature>
<dbReference type="InterPro" id="IPR046533">
    <property type="entry name" value="DUF6598"/>
</dbReference>
<protein>
    <recommendedName>
        <fullName evidence="1">DUF6598 domain-containing protein</fullName>
    </recommendedName>
</protein>